<keyword evidence="9" id="KW-1185">Reference proteome</keyword>
<keyword evidence="3" id="KW-0426">Late protein</keyword>
<name>G3EI07_9POXV</name>
<comment type="subcellular location">
    <subcellularLocation>
        <location evidence="1">Virion</location>
    </subcellularLocation>
</comment>
<dbReference type="GO" id="GO:0044423">
    <property type="term" value="C:virion component"/>
    <property type="evidence" value="ECO:0007669"/>
    <property type="project" value="UniProtKB-KW"/>
</dbReference>
<evidence type="ECO:0000256" key="5">
    <source>
        <dbReference type="ARBA" id="ARBA00034774"/>
    </source>
</evidence>
<evidence type="ECO:0000256" key="3">
    <source>
        <dbReference type="ARBA" id="ARBA00022921"/>
    </source>
</evidence>
<evidence type="ECO:0000256" key="7">
    <source>
        <dbReference type="SAM" id="MobiDB-lite"/>
    </source>
</evidence>
<comment type="similarity">
    <text evidence="5">Belongs to the orthopoxvirus OPG138 family.</text>
</comment>
<protein>
    <recommendedName>
        <fullName evidence="6">25 kDa core protein OPG138</fullName>
    </recommendedName>
</protein>
<feature type="region of interest" description="Disordered" evidence="7">
    <location>
        <begin position="56"/>
        <end position="81"/>
    </location>
</feature>
<dbReference type="Pfam" id="PF04651">
    <property type="entry name" value="Pox_A12"/>
    <property type="match status" value="1"/>
</dbReference>
<keyword evidence="2" id="KW-0946">Virion</keyword>
<gene>
    <name evidence="8" type="ORF">YKV115c</name>
</gene>
<comment type="function">
    <text evidence="4">Component of the virion core that undergoes proteolytic processing during the immature virion (IV) to mature virion (MV) transition. Essential for the formation of a structurally normal core.</text>
</comment>
<evidence type="ECO:0000313" key="9">
    <source>
        <dbReference type="Proteomes" id="UP000164653"/>
    </source>
</evidence>
<proteinExistence type="inferred from homology"/>
<evidence type="ECO:0000256" key="4">
    <source>
        <dbReference type="ARBA" id="ARBA00024862"/>
    </source>
</evidence>
<dbReference type="EMBL" id="HQ849551">
    <property type="protein sequence ID" value="AEN03704.1"/>
    <property type="molecule type" value="Genomic_DNA"/>
</dbReference>
<sequence>MTDKKNLSVRSSYDDYIDTVNKITPQLKNLLSQIGGEKPNLNSQIDIVAGANDTKTKNSKYSYNKQKTQSKSSRTLTNSGAPRRKVASFNVTDGELVQAVTNCGKIVCGTVKDGQFEVRGFVGEINHDILGIDSVNAGKKKTRTKKIPSKKITSSGGMRKQEQIGIDNCCPDLGGMN</sequence>
<dbReference type="OrthoDB" id="15404at10239"/>
<evidence type="ECO:0000313" key="8">
    <source>
        <dbReference type="EMBL" id="AEN03704.1"/>
    </source>
</evidence>
<accession>G3EI07</accession>
<evidence type="ECO:0000256" key="1">
    <source>
        <dbReference type="ARBA" id="ARBA00004328"/>
    </source>
</evidence>
<dbReference type="KEGG" id="vg:11107251"/>
<dbReference type="Proteomes" id="UP000164653">
    <property type="component" value="Segment"/>
</dbReference>
<dbReference type="RefSeq" id="YP_004821468.1">
    <property type="nucleotide sequence ID" value="NC_015960.1"/>
</dbReference>
<dbReference type="GeneID" id="11107251"/>
<organism evidence="8 9">
    <name type="scientific">Yokapox virus</name>
    <dbReference type="NCBI Taxonomy" id="1076255"/>
    <lineage>
        <taxon>Viruses</taxon>
        <taxon>Varidnaviria</taxon>
        <taxon>Bamfordvirae</taxon>
        <taxon>Nucleocytoviricota</taxon>
        <taxon>Pokkesviricetes</taxon>
        <taxon>Chitovirales</taxon>
        <taxon>Poxviridae</taxon>
        <taxon>Chordopoxvirinae</taxon>
        <taxon>Centapoxvirus</taxon>
        <taxon>Centapoxvirus yokapox</taxon>
    </lineage>
</organism>
<feature type="compositionally biased region" description="Polar residues" evidence="7">
    <location>
        <begin position="59"/>
        <end position="80"/>
    </location>
</feature>
<evidence type="ECO:0000256" key="2">
    <source>
        <dbReference type="ARBA" id="ARBA00022844"/>
    </source>
</evidence>
<dbReference type="InterPro" id="IPR006744">
    <property type="entry name" value="Poxvirus_A12"/>
</dbReference>
<evidence type="ECO:0000256" key="6">
    <source>
        <dbReference type="ARBA" id="ARBA00034854"/>
    </source>
</evidence>
<reference evidence="8 9" key="1">
    <citation type="journal article" date="2011" name="J. Virol.">
        <title>The genome of yoka poxvirus.</title>
        <authorList>
            <person name="Zhao G."/>
            <person name="Droit L."/>
            <person name="Tesh R.B."/>
            <person name="Popov V.L."/>
            <person name="Little N.S."/>
            <person name="Upton C."/>
            <person name="Virgin H.W."/>
            <person name="Wang D."/>
        </authorList>
    </citation>
    <scope>NUCLEOTIDE SEQUENCE [LARGE SCALE GENOMIC DNA]</scope>
    <source>
        <strain evidence="8">DakArB 4268</strain>
    </source>
</reference>